<proteinExistence type="predicted"/>
<dbReference type="OrthoDB" id="5330139at2759"/>
<dbReference type="Proteomes" id="UP000800036">
    <property type="component" value="Unassembled WGS sequence"/>
</dbReference>
<accession>A0A6A5VA63</accession>
<evidence type="ECO:0000313" key="1">
    <source>
        <dbReference type="EMBL" id="KAF1974044.1"/>
    </source>
</evidence>
<dbReference type="EMBL" id="ML976677">
    <property type="protein sequence ID" value="KAF1974044.1"/>
    <property type="molecule type" value="Genomic_DNA"/>
</dbReference>
<reference evidence="1" key="1">
    <citation type="journal article" date="2020" name="Stud. Mycol.">
        <title>101 Dothideomycetes genomes: a test case for predicting lifestyles and emergence of pathogens.</title>
        <authorList>
            <person name="Haridas S."/>
            <person name="Albert R."/>
            <person name="Binder M."/>
            <person name="Bloem J."/>
            <person name="Labutti K."/>
            <person name="Salamov A."/>
            <person name="Andreopoulos B."/>
            <person name="Baker S."/>
            <person name="Barry K."/>
            <person name="Bills G."/>
            <person name="Bluhm B."/>
            <person name="Cannon C."/>
            <person name="Castanera R."/>
            <person name="Culley D."/>
            <person name="Daum C."/>
            <person name="Ezra D."/>
            <person name="Gonzalez J."/>
            <person name="Henrissat B."/>
            <person name="Kuo A."/>
            <person name="Liang C."/>
            <person name="Lipzen A."/>
            <person name="Lutzoni F."/>
            <person name="Magnuson J."/>
            <person name="Mondo S."/>
            <person name="Nolan M."/>
            <person name="Ohm R."/>
            <person name="Pangilinan J."/>
            <person name="Park H.-J."/>
            <person name="Ramirez L."/>
            <person name="Alfaro M."/>
            <person name="Sun H."/>
            <person name="Tritt A."/>
            <person name="Yoshinaga Y."/>
            <person name="Zwiers L.-H."/>
            <person name="Turgeon B."/>
            <person name="Goodwin S."/>
            <person name="Spatafora J."/>
            <person name="Crous P."/>
            <person name="Grigoriev I."/>
        </authorList>
    </citation>
    <scope>NUCLEOTIDE SEQUENCE</scope>
    <source>
        <strain evidence="1">CBS 107.79</strain>
    </source>
</reference>
<organism evidence="1 2">
    <name type="scientific">Bimuria novae-zelandiae CBS 107.79</name>
    <dbReference type="NCBI Taxonomy" id="1447943"/>
    <lineage>
        <taxon>Eukaryota</taxon>
        <taxon>Fungi</taxon>
        <taxon>Dikarya</taxon>
        <taxon>Ascomycota</taxon>
        <taxon>Pezizomycotina</taxon>
        <taxon>Dothideomycetes</taxon>
        <taxon>Pleosporomycetidae</taxon>
        <taxon>Pleosporales</taxon>
        <taxon>Massarineae</taxon>
        <taxon>Didymosphaeriaceae</taxon>
        <taxon>Bimuria</taxon>
    </lineage>
</organism>
<dbReference type="AlphaFoldDB" id="A0A6A5VA63"/>
<gene>
    <name evidence="1" type="ORF">BU23DRAFT_579991</name>
</gene>
<evidence type="ECO:0000313" key="2">
    <source>
        <dbReference type="Proteomes" id="UP000800036"/>
    </source>
</evidence>
<sequence length="144" mass="15327">MLAGFRTTTTRAAPCTTLRTLRAVVGRPCCVIAARALHNATAEFTELGPEGTLVTKDVSIRIGDPGEAYVCIPTEVGYALQADSSPSCPRLVVPQELPRQSTANTSPATLYHYGLMYTIALDGTPDAEFTEIVSAIRPEIEGTT</sequence>
<name>A0A6A5VA63_9PLEO</name>
<protein>
    <submittedName>
        <fullName evidence="1">Uncharacterized protein</fullName>
    </submittedName>
</protein>
<keyword evidence="2" id="KW-1185">Reference proteome</keyword>